<keyword evidence="3 5" id="KW-1133">Transmembrane helix</keyword>
<feature type="transmembrane region" description="Helical" evidence="5">
    <location>
        <begin position="355"/>
        <end position="377"/>
    </location>
</feature>
<dbReference type="EMBL" id="JBJQND010000001">
    <property type="protein sequence ID" value="KAL3891498.1"/>
    <property type="molecule type" value="Genomic_DNA"/>
</dbReference>
<evidence type="ECO:0000256" key="4">
    <source>
        <dbReference type="ARBA" id="ARBA00023136"/>
    </source>
</evidence>
<dbReference type="Proteomes" id="UP001634394">
    <property type="component" value="Unassembled WGS sequence"/>
</dbReference>
<evidence type="ECO:0000256" key="1">
    <source>
        <dbReference type="ARBA" id="ARBA00004370"/>
    </source>
</evidence>
<dbReference type="InterPro" id="IPR017452">
    <property type="entry name" value="GPCR_Rhodpsn_7TM"/>
</dbReference>
<dbReference type="SUPFAM" id="SSF81321">
    <property type="entry name" value="Family A G protein-coupled receptor-like"/>
    <property type="match status" value="1"/>
</dbReference>
<dbReference type="AlphaFoldDB" id="A0ABD3Y1F4"/>
<dbReference type="PANTHER" id="PTHR46641">
    <property type="entry name" value="FMRFAMIDE RECEPTOR-RELATED"/>
    <property type="match status" value="1"/>
</dbReference>
<feature type="transmembrane region" description="Helical" evidence="5">
    <location>
        <begin position="455"/>
        <end position="481"/>
    </location>
</feature>
<dbReference type="PRINTS" id="PR00237">
    <property type="entry name" value="GPCRRHODOPSN"/>
</dbReference>
<dbReference type="Gene3D" id="1.20.1070.10">
    <property type="entry name" value="Rhodopsin 7-helix transmembrane proteins"/>
    <property type="match status" value="1"/>
</dbReference>
<dbReference type="Pfam" id="PF00001">
    <property type="entry name" value="7tm_1"/>
    <property type="match status" value="1"/>
</dbReference>
<dbReference type="InterPro" id="IPR052954">
    <property type="entry name" value="GPCR-Ligand_Int"/>
</dbReference>
<feature type="transmembrane region" description="Helical" evidence="5">
    <location>
        <begin position="227"/>
        <end position="245"/>
    </location>
</feature>
<keyword evidence="2 5" id="KW-0812">Transmembrane</keyword>
<proteinExistence type="predicted"/>
<feature type="domain" description="G-protein coupled receptors family 1 profile" evidence="6">
    <location>
        <begin position="207"/>
        <end position="478"/>
    </location>
</feature>
<dbReference type="PROSITE" id="PS50262">
    <property type="entry name" value="G_PROTEIN_RECEP_F1_2"/>
    <property type="match status" value="1"/>
</dbReference>
<evidence type="ECO:0000256" key="3">
    <source>
        <dbReference type="ARBA" id="ARBA00022989"/>
    </source>
</evidence>
<evidence type="ECO:0000313" key="7">
    <source>
        <dbReference type="EMBL" id="KAL3891498.1"/>
    </source>
</evidence>
<keyword evidence="4 5" id="KW-0472">Membrane</keyword>
<feature type="transmembrane region" description="Helical" evidence="5">
    <location>
        <begin position="306"/>
        <end position="327"/>
    </location>
</feature>
<evidence type="ECO:0000256" key="5">
    <source>
        <dbReference type="SAM" id="Phobius"/>
    </source>
</evidence>
<evidence type="ECO:0000259" key="6">
    <source>
        <dbReference type="PROSITE" id="PS50262"/>
    </source>
</evidence>
<comment type="caution">
    <text evidence="7">The sequence shown here is derived from an EMBL/GenBank/DDBJ whole genome shotgun (WGS) entry which is preliminary data.</text>
</comment>
<keyword evidence="8" id="KW-1185">Reference proteome</keyword>
<protein>
    <recommendedName>
        <fullName evidence="6">G-protein coupled receptors family 1 profile domain-containing protein</fullName>
    </recommendedName>
</protein>
<feature type="transmembrane region" description="Helical" evidence="5">
    <location>
        <begin position="196"/>
        <end position="215"/>
    </location>
</feature>
<dbReference type="PANTHER" id="PTHR46641:SF2">
    <property type="entry name" value="FMRFAMIDE RECEPTOR"/>
    <property type="match status" value="1"/>
</dbReference>
<feature type="transmembrane region" description="Helical" evidence="5">
    <location>
        <begin position="265"/>
        <end position="285"/>
    </location>
</feature>
<name>A0ABD3Y1F4_SINWO</name>
<dbReference type="InterPro" id="IPR000276">
    <property type="entry name" value="GPCR_Rhodpsn"/>
</dbReference>
<reference evidence="7 8" key="1">
    <citation type="submission" date="2024-11" db="EMBL/GenBank/DDBJ databases">
        <title>Chromosome-level genome assembly of the freshwater bivalve Anodonta woodiana.</title>
        <authorList>
            <person name="Chen X."/>
        </authorList>
    </citation>
    <scope>NUCLEOTIDE SEQUENCE [LARGE SCALE GENOMIC DNA]</scope>
    <source>
        <strain evidence="7">MN2024</strain>
        <tissue evidence="7">Gills</tissue>
    </source>
</reference>
<sequence length="502" mass="56864">MKTMAYLAGSFFISYIPRHCQFGEAAVTNNVLESSTVNSFPARIKCSSVSDGEFAYTTASLSKQYVSVSTHARKISTWRDSNVDTNTVDIQRTSVGGRIITTLTTTSNKETSVFDVTGQNEHNTITELDAHSGNTHRMGITSDSTLTVNDFVVTEAKTLSNALSNAGDSEQTSIKMTVQQQYSIVEKICDILYDKVDPVICMIGILCNIVSLIVLNDSMLSDSPYIYLTSLAITDIGVLVMALIFNKITGQSNEYAAVVFTTYVYFPFVNIFLDASIWVTCALTIERIIYIKTPLLARSVCTRKRAKCFISCICVFDVLINIPRFFVYRPFCFDDKWYYQTTTIMQSEIFSYISWSYMALINVLPLLILLMSNLYMVKLLHISTYKRQRMQPHLVRERRFSLIKGHHGHKLTLTLIIIVFIFIVCTFPSTFADLHVSHTLFGGNMNYTEYANTDLYAIITDASNTLLLMNCSLNFLLYCVFNDKFRTVLKNKMMCLVQKNKK</sequence>
<organism evidence="7 8">
    <name type="scientific">Sinanodonta woodiana</name>
    <name type="common">Chinese pond mussel</name>
    <name type="synonym">Anodonta woodiana</name>
    <dbReference type="NCBI Taxonomy" id="1069815"/>
    <lineage>
        <taxon>Eukaryota</taxon>
        <taxon>Metazoa</taxon>
        <taxon>Spiralia</taxon>
        <taxon>Lophotrochozoa</taxon>
        <taxon>Mollusca</taxon>
        <taxon>Bivalvia</taxon>
        <taxon>Autobranchia</taxon>
        <taxon>Heteroconchia</taxon>
        <taxon>Palaeoheterodonta</taxon>
        <taxon>Unionida</taxon>
        <taxon>Unionoidea</taxon>
        <taxon>Unionidae</taxon>
        <taxon>Unioninae</taxon>
        <taxon>Sinanodonta</taxon>
    </lineage>
</organism>
<dbReference type="GO" id="GO:0016020">
    <property type="term" value="C:membrane"/>
    <property type="evidence" value="ECO:0007669"/>
    <property type="project" value="UniProtKB-SubCell"/>
</dbReference>
<gene>
    <name evidence="7" type="ORF">ACJMK2_003759</name>
</gene>
<evidence type="ECO:0000256" key="2">
    <source>
        <dbReference type="ARBA" id="ARBA00022692"/>
    </source>
</evidence>
<accession>A0ABD3Y1F4</accession>
<evidence type="ECO:0000313" key="8">
    <source>
        <dbReference type="Proteomes" id="UP001634394"/>
    </source>
</evidence>
<feature type="transmembrane region" description="Helical" evidence="5">
    <location>
        <begin position="411"/>
        <end position="431"/>
    </location>
</feature>
<dbReference type="CDD" id="cd14978">
    <property type="entry name" value="7tmA_FMRFamide_R-like"/>
    <property type="match status" value="1"/>
</dbReference>
<comment type="subcellular location">
    <subcellularLocation>
        <location evidence="1">Membrane</location>
    </subcellularLocation>
</comment>